<proteinExistence type="predicted"/>
<dbReference type="RefSeq" id="WP_006190406.1">
    <property type="nucleotide sequence ID" value="NZ_ACYH01000073.1"/>
</dbReference>
<comment type="caution">
    <text evidence="1">The sequence shown here is derived from an EMBL/GenBank/DDBJ whole genome shotgun (WGS) entry which is preliminary data.</text>
</comment>
<gene>
    <name evidence="1" type="ORF">TREVI0001_0251</name>
</gene>
<evidence type="ECO:0000313" key="1">
    <source>
        <dbReference type="EMBL" id="EEV19147.1"/>
    </source>
</evidence>
<reference evidence="1 2" key="1">
    <citation type="submission" date="2009-07" db="EMBL/GenBank/DDBJ databases">
        <authorList>
            <person name="Madupu R."/>
            <person name="Sebastian Y."/>
            <person name="Durkin A.S."/>
            <person name="Torralba M."/>
            <person name="Methe B."/>
            <person name="Sutton G.G."/>
            <person name="Strausberg R.L."/>
            <person name="Nelson K.E."/>
        </authorList>
    </citation>
    <scope>NUCLEOTIDE SEQUENCE [LARGE SCALE GENOMIC DNA]</scope>
    <source>
        <strain evidence="1 2">ATCC 35580</strain>
    </source>
</reference>
<dbReference type="AlphaFoldDB" id="C8PU08"/>
<accession>C8PU08</accession>
<dbReference type="Proteomes" id="UP000004509">
    <property type="component" value="Unassembled WGS sequence"/>
</dbReference>
<dbReference type="STRING" id="596324.TREVI0001_0251"/>
<name>C8PU08_9SPIR</name>
<dbReference type="OrthoDB" id="6921581at2"/>
<dbReference type="EMBL" id="ACYH01000073">
    <property type="protein sequence ID" value="EEV19147.1"/>
    <property type="molecule type" value="Genomic_DNA"/>
</dbReference>
<evidence type="ECO:0000313" key="2">
    <source>
        <dbReference type="Proteomes" id="UP000004509"/>
    </source>
</evidence>
<protein>
    <submittedName>
        <fullName evidence="1">Uncharacterized protein</fullName>
    </submittedName>
</protein>
<sequence length="209" mass="25086">MEKKDVIHKLLANIKDDTLHSIFTDEEVENLLKIKEEKYPRFKLSLSAKEIEDMKNEGILNDEYKISPEIFDGKSRKKPLTPLEKLLLSVIWKNGDYGKEKYIIEGIRVQENLEQKDIPNRFVFWNFGRYLVDKTKPIVDRHTAKAYREIEKNKTVANKNKADYEHYIEWFKKVIDKDDFKEFNKEDVAYYLDLLLFEYGKELKKIERN</sequence>
<dbReference type="eggNOG" id="ENOG5033903">
    <property type="taxonomic scope" value="Bacteria"/>
</dbReference>
<organism evidence="1 2">
    <name type="scientific">Treponema vincentii ATCC 35580</name>
    <dbReference type="NCBI Taxonomy" id="596324"/>
    <lineage>
        <taxon>Bacteria</taxon>
        <taxon>Pseudomonadati</taxon>
        <taxon>Spirochaetota</taxon>
        <taxon>Spirochaetia</taxon>
        <taxon>Spirochaetales</taxon>
        <taxon>Treponemataceae</taxon>
        <taxon>Treponema</taxon>
    </lineage>
</organism>